<reference evidence="8 9" key="1">
    <citation type="submission" date="2021-03" db="EMBL/GenBank/DDBJ databases">
        <title>Genomic Encyclopedia of Type Strains, Phase IV (KMG-IV): sequencing the most valuable type-strain genomes for metagenomic binning, comparative biology and taxonomic classification.</title>
        <authorList>
            <person name="Goeker M."/>
        </authorList>
    </citation>
    <scope>NUCLEOTIDE SEQUENCE [LARGE SCALE GENOMIC DNA]</scope>
    <source>
        <strain evidence="8 9">DSM 21600</strain>
    </source>
</reference>
<keyword evidence="2 6" id="KW-0732">Signal</keyword>
<evidence type="ECO:0000256" key="3">
    <source>
        <dbReference type="ARBA" id="ARBA00023136"/>
    </source>
</evidence>
<protein>
    <submittedName>
        <fullName evidence="8">Outer membrane immunogenic protein</fullName>
    </submittedName>
</protein>
<comment type="subcellular location">
    <subcellularLocation>
        <location evidence="1">Cell outer membrane</location>
    </subcellularLocation>
</comment>
<dbReference type="InterPro" id="IPR027385">
    <property type="entry name" value="Beta-barrel_OMP"/>
</dbReference>
<comment type="caution">
    <text evidence="8">The sequence shown here is derived from an EMBL/GenBank/DDBJ whole genome shotgun (WGS) entry which is preliminary data.</text>
</comment>
<name>A0ABS4DTV1_9HYPH</name>
<evidence type="ECO:0000259" key="7">
    <source>
        <dbReference type="Pfam" id="PF13505"/>
    </source>
</evidence>
<dbReference type="PANTHER" id="PTHR34001">
    <property type="entry name" value="BLL7405 PROTEIN"/>
    <property type="match status" value="1"/>
</dbReference>
<dbReference type="PANTHER" id="PTHR34001:SF3">
    <property type="entry name" value="BLL7405 PROTEIN"/>
    <property type="match status" value="1"/>
</dbReference>
<keyword evidence="3" id="KW-0472">Membrane</keyword>
<sequence>MKTTSFITAVTLLIGATSAMAADAITAAPEAPAPHDSSSFSWKGAYGGVQGGFGMADVTLPGIFTETFDGPQVGGFVGYNFDLGNNLIAGIEGDINYMSNERDISGIKAGSDVIGSVRGRLGYSMDRSLFFVSGGWSAARINVDAFGEKADQTFDGWTAGAGVDYALTDKIFTRVEYRYTDLGSYNILGQDVEIKQNLINVGLAIKF</sequence>
<proteinExistence type="inferred from homology"/>
<keyword evidence="9" id="KW-1185">Reference proteome</keyword>
<dbReference type="Pfam" id="PF13505">
    <property type="entry name" value="OMP_b-brl"/>
    <property type="match status" value="1"/>
</dbReference>
<feature type="domain" description="Outer membrane protein beta-barrel" evidence="7">
    <location>
        <begin position="11"/>
        <end position="207"/>
    </location>
</feature>
<dbReference type="InterPro" id="IPR011250">
    <property type="entry name" value="OMP/PagP_B-barrel"/>
</dbReference>
<comment type="similarity">
    <text evidence="5">Belongs to the Omp25/RopB family.</text>
</comment>
<dbReference type="EMBL" id="JAGGJU010000001">
    <property type="protein sequence ID" value="MBP1849049.1"/>
    <property type="molecule type" value="Genomic_DNA"/>
</dbReference>
<evidence type="ECO:0000313" key="9">
    <source>
        <dbReference type="Proteomes" id="UP000759443"/>
    </source>
</evidence>
<evidence type="ECO:0000256" key="1">
    <source>
        <dbReference type="ARBA" id="ARBA00004442"/>
    </source>
</evidence>
<dbReference type="Gene3D" id="2.40.160.20">
    <property type="match status" value="1"/>
</dbReference>
<gene>
    <name evidence="8" type="ORF">J2Z17_000466</name>
</gene>
<evidence type="ECO:0000256" key="4">
    <source>
        <dbReference type="ARBA" id="ARBA00023237"/>
    </source>
</evidence>
<evidence type="ECO:0000256" key="5">
    <source>
        <dbReference type="ARBA" id="ARBA00038306"/>
    </source>
</evidence>
<dbReference type="InterPro" id="IPR051692">
    <property type="entry name" value="OMP-like"/>
</dbReference>
<evidence type="ECO:0000313" key="8">
    <source>
        <dbReference type="EMBL" id="MBP1849049.1"/>
    </source>
</evidence>
<keyword evidence="4" id="KW-0998">Cell outer membrane</keyword>
<dbReference type="Proteomes" id="UP000759443">
    <property type="component" value="Unassembled WGS sequence"/>
</dbReference>
<accession>A0ABS4DTV1</accession>
<feature type="chain" id="PRO_5045520881" evidence="6">
    <location>
        <begin position="22"/>
        <end position="207"/>
    </location>
</feature>
<evidence type="ECO:0000256" key="6">
    <source>
        <dbReference type="SAM" id="SignalP"/>
    </source>
</evidence>
<feature type="signal peptide" evidence="6">
    <location>
        <begin position="1"/>
        <end position="21"/>
    </location>
</feature>
<dbReference type="SUPFAM" id="SSF56925">
    <property type="entry name" value="OMPA-like"/>
    <property type="match status" value="1"/>
</dbReference>
<dbReference type="RefSeq" id="WP_209941854.1">
    <property type="nucleotide sequence ID" value="NZ_JAGGJU010000001.1"/>
</dbReference>
<organism evidence="8 9">
    <name type="scientific">Rhizobium halophytocola</name>
    <dbReference type="NCBI Taxonomy" id="735519"/>
    <lineage>
        <taxon>Bacteria</taxon>
        <taxon>Pseudomonadati</taxon>
        <taxon>Pseudomonadota</taxon>
        <taxon>Alphaproteobacteria</taxon>
        <taxon>Hyphomicrobiales</taxon>
        <taxon>Rhizobiaceae</taxon>
        <taxon>Rhizobium/Agrobacterium group</taxon>
        <taxon>Rhizobium</taxon>
    </lineage>
</organism>
<evidence type="ECO:0000256" key="2">
    <source>
        <dbReference type="ARBA" id="ARBA00022729"/>
    </source>
</evidence>